<dbReference type="EMBL" id="SACS01000001">
    <property type="protein sequence ID" value="RVU41728.1"/>
    <property type="molecule type" value="Genomic_DNA"/>
</dbReference>
<dbReference type="InterPro" id="IPR036259">
    <property type="entry name" value="MFS_trans_sf"/>
</dbReference>
<comment type="subcellular location">
    <subcellularLocation>
        <location evidence="1">Membrane</location>
        <topology evidence="1">Multi-pass membrane protein</topology>
    </subcellularLocation>
</comment>
<protein>
    <submittedName>
        <fullName evidence="7">MFS transporter</fullName>
    </submittedName>
</protein>
<proteinExistence type="predicted"/>
<feature type="transmembrane region" description="Helical" evidence="6">
    <location>
        <begin position="259"/>
        <end position="279"/>
    </location>
</feature>
<comment type="caution">
    <text evidence="7">The sequence shown here is derived from an EMBL/GenBank/DDBJ whole genome shotgun (WGS) entry which is preliminary data.</text>
</comment>
<dbReference type="SUPFAM" id="SSF103473">
    <property type="entry name" value="MFS general substrate transporter"/>
    <property type="match status" value="1"/>
</dbReference>
<name>A0A437R4M2_9GAMM</name>
<sequence>MSEVVAAPASFRHALQQYYDRRLLFIFILGCSSGFPWVLISSGMSGWLKDANLSRAAIGYFGSVTAVYALNFLWAPLVDRVRWPVLYPRLGQRRSWVLTMQTLIVLLTLAIAFTNPALSLIWISLLAFLIGLFAATMDVAIDGYRIDIIGQEPAKLPAAAAMGVAGWWTGYSLPGYFAFHYADLIGWPKVYLGLAIMLALLAGITLLIKEPTTNRDLLQQKAAERYQQSLQHPVMLWLLVTVIEPFAEFFRRNGLKLSLSLIVFILIFKLGEAFLGRMSIQFYREVGFSNEQIAEYSKLIGWGATMVFTLLGSLLNVRFGVIKGLMLGGITMAGSNLMFAWIAQVGPDENLLLWTILLDNFTTAFSIVAFVAFLTSFTGVAFSASQYALLASIGNFARTSMASFGGALVDKLDGNWTLFFLITSLMVIPALLLLLLIVRMLKQRQQEQSAE</sequence>
<dbReference type="GO" id="GO:0016020">
    <property type="term" value="C:membrane"/>
    <property type="evidence" value="ECO:0007669"/>
    <property type="project" value="UniProtKB-SubCell"/>
</dbReference>
<evidence type="ECO:0000256" key="6">
    <source>
        <dbReference type="SAM" id="Phobius"/>
    </source>
</evidence>
<feature type="transmembrane region" description="Helical" evidence="6">
    <location>
        <begin position="190"/>
        <end position="208"/>
    </location>
</feature>
<keyword evidence="8" id="KW-1185">Reference proteome</keyword>
<dbReference type="GO" id="GO:0022857">
    <property type="term" value="F:transmembrane transporter activity"/>
    <property type="evidence" value="ECO:0007669"/>
    <property type="project" value="InterPro"/>
</dbReference>
<dbReference type="Gene3D" id="1.20.1250.20">
    <property type="entry name" value="MFS general substrate transporter like domains"/>
    <property type="match status" value="2"/>
</dbReference>
<dbReference type="OrthoDB" id="9787815at2"/>
<feature type="transmembrane region" description="Helical" evidence="6">
    <location>
        <begin position="324"/>
        <end position="345"/>
    </location>
</feature>
<keyword evidence="2" id="KW-0813">Transport</keyword>
<keyword evidence="4 6" id="KW-1133">Transmembrane helix</keyword>
<keyword evidence="3 6" id="KW-0812">Transmembrane</keyword>
<evidence type="ECO:0000256" key="5">
    <source>
        <dbReference type="ARBA" id="ARBA00023136"/>
    </source>
</evidence>
<feature type="transmembrane region" description="Helical" evidence="6">
    <location>
        <begin position="351"/>
        <end position="375"/>
    </location>
</feature>
<dbReference type="InterPro" id="IPR004752">
    <property type="entry name" value="AmpG_permease/AT-1"/>
</dbReference>
<feature type="transmembrane region" description="Helical" evidence="6">
    <location>
        <begin position="299"/>
        <end position="317"/>
    </location>
</feature>
<evidence type="ECO:0000313" key="7">
    <source>
        <dbReference type="EMBL" id="RVU41728.1"/>
    </source>
</evidence>
<feature type="transmembrane region" description="Helical" evidence="6">
    <location>
        <begin position="56"/>
        <end position="75"/>
    </location>
</feature>
<feature type="transmembrane region" description="Helical" evidence="6">
    <location>
        <begin position="96"/>
        <end position="114"/>
    </location>
</feature>
<feature type="transmembrane region" description="Helical" evidence="6">
    <location>
        <begin position="120"/>
        <end position="141"/>
    </location>
</feature>
<dbReference type="NCBIfam" id="TIGR00901">
    <property type="entry name" value="2A0125"/>
    <property type="match status" value="1"/>
</dbReference>
<dbReference type="InterPro" id="IPR011701">
    <property type="entry name" value="MFS"/>
</dbReference>
<feature type="transmembrane region" description="Helical" evidence="6">
    <location>
        <begin position="387"/>
        <end position="409"/>
    </location>
</feature>
<dbReference type="Pfam" id="PF07690">
    <property type="entry name" value="MFS_1"/>
    <property type="match status" value="1"/>
</dbReference>
<evidence type="ECO:0000313" key="8">
    <source>
        <dbReference type="Proteomes" id="UP000283077"/>
    </source>
</evidence>
<feature type="transmembrane region" description="Helical" evidence="6">
    <location>
        <begin position="153"/>
        <end position="170"/>
    </location>
</feature>
<evidence type="ECO:0000256" key="4">
    <source>
        <dbReference type="ARBA" id="ARBA00022989"/>
    </source>
</evidence>
<dbReference type="AlphaFoldDB" id="A0A437R4M2"/>
<dbReference type="PANTHER" id="PTHR12778:SF10">
    <property type="entry name" value="MAJOR FACILITATOR SUPERFAMILY DOMAIN-CONTAINING PROTEIN 3"/>
    <property type="match status" value="1"/>
</dbReference>
<evidence type="ECO:0000256" key="1">
    <source>
        <dbReference type="ARBA" id="ARBA00004141"/>
    </source>
</evidence>
<gene>
    <name evidence="7" type="ORF">EOE67_00570</name>
</gene>
<reference evidence="7 8" key="1">
    <citation type="submission" date="2019-01" db="EMBL/GenBank/DDBJ databases">
        <authorList>
            <person name="Chen W.-M."/>
        </authorList>
    </citation>
    <scope>NUCLEOTIDE SEQUENCE [LARGE SCALE GENOMIC DNA]</scope>
    <source>
        <strain evidence="7 8">KYPC3</strain>
    </source>
</reference>
<dbReference type="PANTHER" id="PTHR12778">
    <property type="entry name" value="SOLUTE CARRIER FAMILY 33 ACETYL-COA TRANSPORTER -RELATED"/>
    <property type="match status" value="1"/>
</dbReference>
<accession>A0A437R4M2</accession>
<evidence type="ECO:0000256" key="3">
    <source>
        <dbReference type="ARBA" id="ARBA00022692"/>
    </source>
</evidence>
<dbReference type="Proteomes" id="UP000283077">
    <property type="component" value="Unassembled WGS sequence"/>
</dbReference>
<evidence type="ECO:0000256" key="2">
    <source>
        <dbReference type="ARBA" id="ARBA00022448"/>
    </source>
</evidence>
<organism evidence="7 8">
    <name type="scientific">Rheinheimera riviphila</name>
    <dbReference type="NCBI Taxonomy" id="1834037"/>
    <lineage>
        <taxon>Bacteria</taxon>
        <taxon>Pseudomonadati</taxon>
        <taxon>Pseudomonadota</taxon>
        <taxon>Gammaproteobacteria</taxon>
        <taxon>Chromatiales</taxon>
        <taxon>Chromatiaceae</taxon>
        <taxon>Rheinheimera</taxon>
    </lineage>
</organism>
<dbReference type="RefSeq" id="WP_127697123.1">
    <property type="nucleotide sequence ID" value="NZ_SACS01000001.1"/>
</dbReference>
<keyword evidence="5 6" id="KW-0472">Membrane</keyword>
<feature type="transmembrane region" description="Helical" evidence="6">
    <location>
        <begin position="23"/>
        <end position="44"/>
    </location>
</feature>
<feature type="transmembrane region" description="Helical" evidence="6">
    <location>
        <begin position="415"/>
        <end position="438"/>
    </location>
</feature>